<name>A0A8J7IZY1_9BACT</name>
<sequence length="293" mass="30633">MNRPGAATIATVVALILGGAATWQVRDYLKKHSSGAFSGVSIVTAAADVPVGARLEPGSVKLATWPKEALPSGYCTDPKRLLGRVAVRQIAPGDVITETKLMPLKGAGTGIMTYMVPEGHRAVTVSVNEVAGVAGFITPNSRVDVVLTTPRPGKPDKEDQLSKIILQNIPVLACGQVTEQKDGKPTVVPTVTLDLVPDEAERLIVGAKKGSLQLLLRNMVDVAAVPTQGASVAKALGVTEAPVVVKPVVVKRVREVVARPAPPPVVKVAAPPQLFTVEVINGGSKSKREFAHE</sequence>
<dbReference type="Gene3D" id="3.90.1210.10">
    <property type="entry name" value="Antifreeze-like/N-acetylneuraminic acid synthase C-terminal domain"/>
    <property type="match status" value="1"/>
</dbReference>
<gene>
    <name evidence="2" type="primary">cpaB</name>
    <name evidence="2" type="ORF">JFN93_13510</name>
</gene>
<dbReference type="InterPro" id="IPR013974">
    <property type="entry name" value="SAF"/>
</dbReference>
<feature type="domain" description="SAF" evidence="1">
    <location>
        <begin position="40"/>
        <end position="102"/>
    </location>
</feature>
<evidence type="ECO:0000259" key="1">
    <source>
        <dbReference type="SMART" id="SM00858"/>
    </source>
</evidence>
<dbReference type="AlphaFoldDB" id="A0A8J7IZY1"/>
<accession>A0A8J7IZY1</accession>
<dbReference type="Pfam" id="PF16976">
    <property type="entry name" value="RcpC"/>
    <property type="match status" value="1"/>
</dbReference>
<keyword evidence="3" id="KW-1185">Reference proteome</keyword>
<protein>
    <submittedName>
        <fullName evidence="2">Flp pilus assembly protein CpaB</fullName>
    </submittedName>
</protein>
<dbReference type="SMART" id="SM00858">
    <property type="entry name" value="SAF"/>
    <property type="match status" value="1"/>
</dbReference>
<organism evidence="2 3">
    <name type="scientific">Geomesophilobacter sediminis</name>
    <dbReference type="NCBI Taxonomy" id="2798584"/>
    <lineage>
        <taxon>Bacteria</taxon>
        <taxon>Pseudomonadati</taxon>
        <taxon>Thermodesulfobacteriota</taxon>
        <taxon>Desulfuromonadia</taxon>
        <taxon>Geobacterales</taxon>
        <taxon>Geobacteraceae</taxon>
        <taxon>Geomesophilobacter</taxon>
    </lineage>
</organism>
<dbReference type="EMBL" id="JAEMHM010000010">
    <property type="protein sequence ID" value="MBJ6725732.1"/>
    <property type="molecule type" value="Genomic_DNA"/>
</dbReference>
<dbReference type="Pfam" id="PF08666">
    <property type="entry name" value="SAF"/>
    <property type="match status" value="1"/>
</dbReference>
<dbReference type="Proteomes" id="UP000636888">
    <property type="component" value="Unassembled WGS sequence"/>
</dbReference>
<comment type="caution">
    <text evidence="2">The sequence shown here is derived from an EMBL/GenBank/DDBJ whole genome shotgun (WGS) entry which is preliminary data.</text>
</comment>
<dbReference type="InterPro" id="IPR017592">
    <property type="entry name" value="Pilus_assmbl_Flp-typ_CpaB"/>
</dbReference>
<evidence type="ECO:0000313" key="3">
    <source>
        <dbReference type="Proteomes" id="UP000636888"/>
    </source>
</evidence>
<evidence type="ECO:0000313" key="2">
    <source>
        <dbReference type="EMBL" id="MBJ6725732.1"/>
    </source>
</evidence>
<dbReference type="CDD" id="cd11614">
    <property type="entry name" value="SAF_CpaB_FlgA_like"/>
    <property type="match status" value="1"/>
</dbReference>
<dbReference type="NCBIfam" id="TIGR03177">
    <property type="entry name" value="pilus_cpaB"/>
    <property type="match status" value="1"/>
</dbReference>
<proteinExistence type="predicted"/>
<dbReference type="RefSeq" id="WP_199384622.1">
    <property type="nucleotide sequence ID" value="NZ_JAEMHM010000010.1"/>
</dbReference>
<dbReference type="InterPro" id="IPR031571">
    <property type="entry name" value="RcpC_dom"/>
</dbReference>
<reference evidence="2" key="1">
    <citation type="submission" date="2020-12" db="EMBL/GenBank/DDBJ databases">
        <title>Geomonas sp. Red875, isolated from river sediment.</title>
        <authorList>
            <person name="Xu Z."/>
            <person name="Zhang Z."/>
            <person name="Masuda Y."/>
            <person name="Itoh H."/>
            <person name="Senoo K."/>
        </authorList>
    </citation>
    <scope>NUCLEOTIDE SEQUENCE</scope>
    <source>
        <strain evidence="2">Red875</strain>
    </source>
</reference>